<dbReference type="GO" id="GO:0005737">
    <property type="term" value="C:cytoplasm"/>
    <property type="evidence" value="ECO:0007669"/>
    <property type="project" value="UniProtKB-SubCell"/>
</dbReference>
<dbReference type="AlphaFoldDB" id="A0AAD4MQU8"/>
<evidence type="ECO:0000256" key="4">
    <source>
        <dbReference type="ARBA" id="ARBA00012063"/>
    </source>
</evidence>
<dbReference type="GO" id="GO:0006508">
    <property type="term" value="P:proteolysis"/>
    <property type="evidence" value="ECO:0007669"/>
    <property type="project" value="UniProtKB-KW"/>
</dbReference>
<dbReference type="Gene3D" id="3.30.540.30">
    <property type="match status" value="3"/>
</dbReference>
<keyword evidence="7 15" id="KW-0963">Cytoplasm</keyword>
<evidence type="ECO:0000313" key="18">
    <source>
        <dbReference type="EMBL" id="KAI1698763.1"/>
    </source>
</evidence>
<evidence type="ECO:0000256" key="9">
    <source>
        <dbReference type="ARBA" id="ARBA00022723"/>
    </source>
</evidence>
<dbReference type="FunFam" id="3.30.540.30:FF:000001">
    <property type="entry name" value="Dipeptidyl peptidase 3"/>
    <property type="match status" value="1"/>
</dbReference>
<dbReference type="EMBL" id="JAKKPZ010000205">
    <property type="protein sequence ID" value="KAI1698763.1"/>
    <property type="molecule type" value="Genomic_DNA"/>
</dbReference>
<dbReference type="InterPro" id="IPR039461">
    <property type="entry name" value="Peptidase_M49"/>
</dbReference>
<dbReference type="FunFam" id="3.30.540.30:FF:000002">
    <property type="entry name" value="Dipeptidyl peptidase 3"/>
    <property type="match status" value="1"/>
</dbReference>
<evidence type="ECO:0000256" key="17">
    <source>
        <dbReference type="PIRSR" id="PIRSR007828-2"/>
    </source>
</evidence>
<dbReference type="PIRSF" id="PIRSF007828">
    <property type="entry name" value="Dipeptidyl-peptidase_III"/>
    <property type="match status" value="1"/>
</dbReference>
<keyword evidence="12 15" id="KW-0482">Metalloprotease</keyword>
<feature type="binding site" evidence="17">
    <location>
        <position position="492"/>
    </location>
    <ligand>
        <name>Zn(2+)</name>
        <dbReference type="ChEBI" id="CHEBI:29105"/>
        <note>catalytic</note>
    </ligand>
</feature>
<evidence type="ECO:0000256" key="14">
    <source>
        <dbReference type="ARBA" id="ARBA00032119"/>
    </source>
</evidence>
<evidence type="ECO:0000256" key="12">
    <source>
        <dbReference type="ARBA" id="ARBA00023049"/>
    </source>
</evidence>
<keyword evidence="6 15" id="KW-0031">Aminopeptidase</keyword>
<dbReference type="Pfam" id="PF03571">
    <property type="entry name" value="Peptidase_M49"/>
    <property type="match status" value="1"/>
</dbReference>
<evidence type="ECO:0000256" key="13">
    <source>
        <dbReference type="ARBA" id="ARBA00031288"/>
    </source>
</evidence>
<dbReference type="PANTHER" id="PTHR23422:SF11">
    <property type="entry name" value="DIPEPTIDYL PEPTIDASE 3"/>
    <property type="match status" value="1"/>
</dbReference>
<keyword evidence="9 15" id="KW-0479">Metal-binding</keyword>
<evidence type="ECO:0000256" key="16">
    <source>
        <dbReference type="PIRSR" id="PIRSR007828-1"/>
    </source>
</evidence>
<evidence type="ECO:0000256" key="15">
    <source>
        <dbReference type="PIRNR" id="PIRNR007828"/>
    </source>
</evidence>
<protein>
    <recommendedName>
        <fullName evidence="5 15">Dipeptidyl peptidase 3</fullName>
        <ecNumber evidence="4 15">3.4.14.4</ecNumber>
    </recommendedName>
    <alternativeName>
        <fullName evidence="13 15">Dipeptidyl aminopeptidase III</fullName>
    </alternativeName>
    <alternativeName>
        <fullName evidence="14 15">Dipeptidyl peptidase III</fullName>
    </alternativeName>
</protein>
<dbReference type="GO" id="GO:0046872">
    <property type="term" value="F:metal ion binding"/>
    <property type="evidence" value="ECO:0007669"/>
    <property type="project" value="UniProtKB-KW"/>
</dbReference>
<evidence type="ECO:0000256" key="7">
    <source>
        <dbReference type="ARBA" id="ARBA00022490"/>
    </source>
</evidence>
<evidence type="ECO:0000256" key="2">
    <source>
        <dbReference type="ARBA" id="ARBA00004496"/>
    </source>
</evidence>
<comment type="catalytic activity">
    <reaction evidence="1 15">
        <text>Release of an N-terminal dipeptide from a peptide comprising four or more residues, with broad specificity. Also acts on dipeptidyl 2-naphthylamides.</text>
        <dbReference type="EC" id="3.4.14.4"/>
    </reaction>
</comment>
<keyword evidence="19" id="KW-1185">Reference proteome</keyword>
<accession>A0AAD4MQU8</accession>
<dbReference type="GO" id="GO:0008235">
    <property type="term" value="F:metalloexopeptidase activity"/>
    <property type="evidence" value="ECO:0007669"/>
    <property type="project" value="InterPro"/>
</dbReference>
<sequence length="765" mass="87619">MKFDLNCRLCGRRSHTISSFLLSFPFEEGDSHVVAKGKESSNDEIATTLLNAMTATDGSTLHYIQPDTRVVKLDCNRAFGLLSREEKLYAYHLSKASFDGYPILFLQKSRESPAIYFILHNVFSEESAESLRAKATNEHEWTAEEFDAFLLYVAAFYCNTGNYSDFGDRKFVPQVEKKKLRILLENTVAFKSNPDLLNLYDVVENDLFCLDENKKFLGFPQKGMTGFLSSNVSEQDTDFVQRFMTGNQIEGWNTRLEKTTRDGKTVYVIRFASVEQREETKEFEGHTVILKYGEYSPILKRVVDSLQETQKYARNENQRNMIAKYIEHFTTGDINQHKDASRFWIRDKNPPVESYIGFIENYSDPAGTRADYEGFVACVDKELSEKFQKLVTNSKTFIARLPWGPEYEKDTFMSPDFTALTVVNFAGSIPAGINIPNYDEIRQNEGFKNVSLSNVISSKVSPDEKITFLDDADDVLYRKLYVNSFELQVGLHELLGHGTGKLFEKSAEGKFNFDQQKVKDLLTGGPVTTWYLPGETWASKFGALSCPYEECRAEAVGYYLCCFDDILEIFGHKGEDAKNVMYTNWMSEIRAGLVALEYFQPDSKTWGQAHCYARYVLFRVCLEAGQGFVTVTETTGHDGQPNLHFKLDRSKIMDVGFPAMEEFLKKLQGYKSTGNAADGQAFFKHWGEVSDEHLRWRDIVVKRRKPRNLFVQTKLVKSSDGSEVHCEDYEASTAGLIQSFVERHPKEAIQELLELWKEQRSMFYD</sequence>
<evidence type="ECO:0000313" key="19">
    <source>
        <dbReference type="Proteomes" id="UP001201812"/>
    </source>
</evidence>
<feature type="active site" evidence="16">
    <location>
        <position position="493"/>
    </location>
</feature>
<dbReference type="PANTHER" id="PTHR23422">
    <property type="entry name" value="DIPEPTIDYL PEPTIDASE III-RELATED"/>
    <property type="match status" value="1"/>
</dbReference>
<dbReference type="GO" id="GO:0004177">
    <property type="term" value="F:aminopeptidase activity"/>
    <property type="evidence" value="ECO:0007669"/>
    <property type="project" value="UniProtKB-KW"/>
</dbReference>
<evidence type="ECO:0000256" key="5">
    <source>
        <dbReference type="ARBA" id="ARBA00014713"/>
    </source>
</evidence>
<gene>
    <name evidence="18" type="ORF">DdX_17720</name>
</gene>
<keyword evidence="10 15" id="KW-0378">Hydrolase</keyword>
<comment type="cofactor">
    <cofactor evidence="15 17">
        <name>Zn(2+)</name>
        <dbReference type="ChEBI" id="CHEBI:29105"/>
    </cofactor>
    <text evidence="15 17">Binds 1 zinc ion per subunit.</text>
</comment>
<dbReference type="InterPro" id="IPR005317">
    <property type="entry name" value="Dipeptidyl-peptase3"/>
</dbReference>
<comment type="similarity">
    <text evidence="3 15">Belongs to the peptidase M49 family.</text>
</comment>
<comment type="caution">
    <text evidence="18">The sequence shown here is derived from an EMBL/GenBank/DDBJ whole genome shotgun (WGS) entry which is preliminary data.</text>
</comment>
<keyword evidence="11 15" id="KW-0862">Zinc</keyword>
<keyword evidence="8 15" id="KW-0645">Protease</keyword>
<comment type="subcellular location">
    <subcellularLocation>
        <location evidence="2">Cytoplasm</location>
    </subcellularLocation>
</comment>
<evidence type="ECO:0000256" key="10">
    <source>
        <dbReference type="ARBA" id="ARBA00022801"/>
    </source>
</evidence>
<evidence type="ECO:0000256" key="3">
    <source>
        <dbReference type="ARBA" id="ARBA00010200"/>
    </source>
</evidence>
<proteinExistence type="inferred from homology"/>
<evidence type="ECO:0000256" key="8">
    <source>
        <dbReference type="ARBA" id="ARBA00022670"/>
    </source>
</evidence>
<evidence type="ECO:0000256" key="6">
    <source>
        <dbReference type="ARBA" id="ARBA00022438"/>
    </source>
</evidence>
<dbReference type="EC" id="3.4.14.4" evidence="4 15"/>
<evidence type="ECO:0000256" key="1">
    <source>
        <dbReference type="ARBA" id="ARBA00001336"/>
    </source>
</evidence>
<feature type="binding site" evidence="17">
    <location>
        <position position="497"/>
    </location>
    <ligand>
        <name>Zn(2+)</name>
        <dbReference type="ChEBI" id="CHEBI:29105"/>
        <note>catalytic</note>
    </ligand>
</feature>
<evidence type="ECO:0000256" key="11">
    <source>
        <dbReference type="ARBA" id="ARBA00022833"/>
    </source>
</evidence>
<dbReference type="Proteomes" id="UP001201812">
    <property type="component" value="Unassembled WGS sequence"/>
</dbReference>
<organism evidence="18 19">
    <name type="scientific">Ditylenchus destructor</name>
    <dbReference type="NCBI Taxonomy" id="166010"/>
    <lineage>
        <taxon>Eukaryota</taxon>
        <taxon>Metazoa</taxon>
        <taxon>Ecdysozoa</taxon>
        <taxon>Nematoda</taxon>
        <taxon>Chromadorea</taxon>
        <taxon>Rhabditida</taxon>
        <taxon>Tylenchina</taxon>
        <taxon>Tylenchomorpha</taxon>
        <taxon>Sphaerularioidea</taxon>
        <taxon>Anguinidae</taxon>
        <taxon>Anguininae</taxon>
        <taxon>Ditylenchus</taxon>
    </lineage>
</organism>
<reference evidence="18" key="1">
    <citation type="submission" date="2022-01" db="EMBL/GenBank/DDBJ databases">
        <title>Genome Sequence Resource for Two Populations of Ditylenchus destructor, the Migratory Endoparasitic Phytonematode.</title>
        <authorList>
            <person name="Zhang H."/>
            <person name="Lin R."/>
            <person name="Xie B."/>
        </authorList>
    </citation>
    <scope>NUCLEOTIDE SEQUENCE</scope>
    <source>
        <strain evidence="18">BazhouSP</strain>
    </source>
</reference>
<dbReference type="GO" id="GO:0008239">
    <property type="term" value="F:dipeptidyl-peptidase activity"/>
    <property type="evidence" value="ECO:0007669"/>
    <property type="project" value="UniProtKB-UniRule"/>
</dbReference>
<name>A0AAD4MQU8_9BILA</name>
<feature type="binding site" evidence="17">
    <location>
        <position position="550"/>
    </location>
    <ligand>
        <name>Zn(2+)</name>
        <dbReference type="ChEBI" id="CHEBI:29105"/>
        <note>catalytic</note>
    </ligand>
</feature>